<accession>A0A8S9IF64</accession>
<reference evidence="1" key="1">
    <citation type="submission" date="2019-12" db="EMBL/GenBank/DDBJ databases">
        <title>Genome sequencing and annotation of Brassica cretica.</title>
        <authorList>
            <person name="Studholme D.J."/>
            <person name="Sarris P.F."/>
        </authorList>
    </citation>
    <scope>NUCLEOTIDE SEQUENCE</scope>
    <source>
        <strain evidence="1">PFS-001/15</strain>
        <tissue evidence="1">Leaf</tissue>
    </source>
</reference>
<name>A0A8S9IF64_BRACR</name>
<sequence>MSSVELDDFDSDQISLDVELSDVLSFISAVKLDACSLPMSSVKLDAFDGDLIRLEMNGSREM</sequence>
<protein>
    <submittedName>
        <fullName evidence="1">Uncharacterized protein</fullName>
    </submittedName>
</protein>
<comment type="caution">
    <text evidence="1">The sequence shown here is derived from an EMBL/GenBank/DDBJ whole genome shotgun (WGS) entry which is preliminary data.</text>
</comment>
<dbReference type="EMBL" id="QGKW02001911">
    <property type="protein sequence ID" value="KAF2567822.1"/>
    <property type="molecule type" value="Genomic_DNA"/>
</dbReference>
<evidence type="ECO:0000313" key="1">
    <source>
        <dbReference type="EMBL" id="KAF2567822.1"/>
    </source>
</evidence>
<evidence type="ECO:0000313" key="2">
    <source>
        <dbReference type="Proteomes" id="UP000712281"/>
    </source>
</evidence>
<dbReference type="AlphaFoldDB" id="A0A8S9IF64"/>
<organism evidence="1 2">
    <name type="scientific">Brassica cretica</name>
    <name type="common">Mustard</name>
    <dbReference type="NCBI Taxonomy" id="69181"/>
    <lineage>
        <taxon>Eukaryota</taxon>
        <taxon>Viridiplantae</taxon>
        <taxon>Streptophyta</taxon>
        <taxon>Embryophyta</taxon>
        <taxon>Tracheophyta</taxon>
        <taxon>Spermatophyta</taxon>
        <taxon>Magnoliopsida</taxon>
        <taxon>eudicotyledons</taxon>
        <taxon>Gunneridae</taxon>
        <taxon>Pentapetalae</taxon>
        <taxon>rosids</taxon>
        <taxon>malvids</taxon>
        <taxon>Brassicales</taxon>
        <taxon>Brassicaceae</taxon>
        <taxon>Brassiceae</taxon>
        <taxon>Brassica</taxon>
    </lineage>
</organism>
<gene>
    <name evidence="1" type="ORF">F2Q68_00025052</name>
</gene>
<dbReference type="Proteomes" id="UP000712281">
    <property type="component" value="Unassembled WGS sequence"/>
</dbReference>
<proteinExistence type="predicted"/>